<evidence type="ECO:0000256" key="1">
    <source>
        <dbReference type="SAM" id="Phobius"/>
    </source>
</evidence>
<dbReference type="Proteomes" id="UP000554286">
    <property type="component" value="Unassembled WGS sequence"/>
</dbReference>
<dbReference type="AlphaFoldDB" id="A0A7W6RC66"/>
<feature type="transmembrane region" description="Helical" evidence="1">
    <location>
        <begin position="12"/>
        <end position="35"/>
    </location>
</feature>
<organism evidence="2 3">
    <name type="scientific">Roseospira visakhapatnamensis</name>
    <dbReference type="NCBI Taxonomy" id="390880"/>
    <lineage>
        <taxon>Bacteria</taxon>
        <taxon>Pseudomonadati</taxon>
        <taxon>Pseudomonadota</taxon>
        <taxon>Alphaproteobacteria</taxon>
        <taxon>Rhodospirillales</taxon>
        <taxon>Rhodospirillaceae</taxon>
        <taxon>Roseospira</taxon>
    </lineage>
</organism>
<protein>
    <recommendedName>
        <fullName evidence="4">MCE family protein</fullName>
    </recommendedName>
</protein>
<gene>
    <name evidence="2" type="ORF">GGD89_000828</name>
</gene>
<keyword evidence="1" id="KW-0472">Membrane</keyword>
<dbReference type="EMBL" id="JACIGK010000004">
    <property type="protein sequence ID" value="MBB4265213.1"/>
    <property type="molecule type" value="Genomic_DNA"/>
</dbReference>
<keyword evidence="1" id="KW-1133">Transmembrane helix</keyword>
<proteinExistence type="predicted"/>
<evidence type="ECO:0000313" key="2">
    <source>
        <dbReference type="EMBL" id="MBB4265213.1"/>
    </source>
</evidence>
<evidence type="ECO:0000313" key="3">
    <source>
        <dbReference type="Proteomes" id="UP000554286"/>
    </source>
</evidence>
<sequence length="374" mass="39070">MRDSQLVIQNRLVGGLTLVVGLLVAVASMLAWPVLVDDDGALLHTLATDVDGVQTGSIVVLNGHEIGQVTDVTVAAEDVGADEAETEAPVLDAARPMFRVGFSVNDGVVLPADTTRLRVARPNPVSLARLVVVQVDAAAPPPAGPASATAPIADVDDACATALGAVRAAPPPPACPPPAGATFTAGDCVPMADTGDLPPDGLDGLILQANALLCETRATRARIDETLATVDETLLVFRQAGVDLATIIASARPALDQALPAYAALPDRLDRSLDDLDAAIDAMEGAVAEDIPERLDRFRRDIVGRADRLLDPATVAAFTRAVRDLEVLVAESSRQSFQVMQNLAAASRNLNEIARELNRDPAGFLFRDRGGSDR</sequence>
<keyword evidence="1" id="KW-0812">Transmembrane</keyword>
<evidence type="ECO:0008006" key="4">
    <source>
        <dbReference type="Google" id="ProtNLM"/>
    </source>
</evidence>
<accession>A0A7W6RC66</accession>
<comment type="caution">
    <text evidence="2">The sequence shown here is derived from an EMBL/GenBank/DDBJ whole genome shotgun (WGS) entry which is preliminary data.</text>
</comment>
<name>A0A7W6RC66_9PROT</name>
<keyword evidence="3" id="KW-1185">Reference proteome</keyword>
<reference evidence="2 3" key="1">
    <citation type="submission" date="2020-08" db="EMBL/GenBank/DDBJ databases">
        <title>Genome sequencing of Purple Non-Sulfur Bacteria from various extreme environments.</title>
        <authorList>
            <person name="Mayer M."/>
        </authorList>
    </citation>
    <scope>NUCLEOTIDE SEQUENCE [LARGE SCALE GENOMIC DNA]</scope>
    <source>
        <strain evidence="2 3">JA131</strain>
    </source>
</reference>
<dbReference type="RefSeq" id="WP_184042834.1">
    <property type="nucleotide sequence ID" value="NZ_JACIGK010000004.1"/>
</dbReference>